<keyword evidence="4" id="KW-0732">Signal</keyword>
<dbReference type="EMBL" id="JBHMDO010000003">
    <property type="protein sequence ID" value="MFB9324748.1"/>
    <property type="molecule type" value="Genomic_DNA"/>
</dbReference>
<accession>A0ABV5KK53</accession>
<evidence type="ECO:0000256" key="6">
    <source>
        <dbReference type="ARBA" id="ARBA00023288"/>
    </source>
</evidence>
<dbReference type="SUPFAM" id="SSF53822">
    <property type="entry name" value="Periplasmic binding protein-like I"/>
    <property type="match status" value="1"/>
</dbReference>
<dbReference type="Proteomes" id="UP001589747">
    <property type="component" value="Unassembled WGS sequence"/>
</dbReference>
<evidence type="ECO:0000256" key="2">
    <source>
        <dbReference type="ARBA" id="ARBA00008610"/>
    </source>
</evidence>
<comment type="similarity">
    <text evidence="2">Belongs to the BMP lipoprotein family.</text>
</comment>
<evidence type="ECO:0000256" key="3">
    <source>
        <dbReference type="ARBA" id="ARBA00022475"/>
    </source>
</evidence>
<evidence type="ECO:0000256" key="5">
    <source>
        <dbReference type="ARBA" id="ARBA00023136"/>
    </source>
</evidence>
<gene>
    <name evidence="8" type="ORF">ACFFSY_02190</name>
</gene>
<proteinExistence type="inferred from homology"/>
<protein>
    <submittedName>
        <fullName evidence="8">BMP family protein</fullName>
    </submittedName>
</protein>
<name>A0ABV5KK53_9BACL</name>
<dbReference type="InterPro" id="IPR028082">
    <property type="entry name" value="Peripla_BP_I"/>
</dbReference>
<keyword evidence="6" id="KW-0449">Lipoprotein</keyword>
<dbReference type="CDD" id="cd06354">
    <property type="entry name" value="PBP1_PrnA-like"/>
    <property type="match status" value="1"/>
</dbReference>
<sequence>MHFQGRKKWIIGLILLVTAALISGCGTEQASPLSDKTKIGIMLSDVGLGDQSFSDAAFRGLMKARDENGIIFDYKEISKDKTYDDGFEELAQENCDLIVGLGFMVKDSMEKSAKQHPDQQFLLIDETSDLPNIASITFKEEEGSFLAGALAAMASRTNHVGFIGGVDAPVIHKFQAGFEQGVKMVDPDMAVDVKYAGDFGKADLGASIAKQMIGEGADVIYTAAGFTGVGALQEAVRHGAYAIGVDSDQYFVAEKAVISSMMKNVDVAVYKAVIDFEKNGGKFAEQHMVFGLMDNGVGLAPIRVISLMQHEQKQLDELKQKLVSGEITVQIP</sequence>
<keyword evidence="9" id="KW-1185">Reference proteome</keyword>
<dbReference type="Gene3D" id="3.40.50.2300">
    <property type="match status" value="2"/>
</dbReference>
<evidence type="ECO:0000256" key="4">
    <source>
        <dbReference type="ARBA" id="ARBA00022729"/>
    </source>
</evidence>
<comment type="caution">
    <text evidence="8">The sequence shown here is derived from an EMBL/GenBank/DDBJ whole genome shotgun (WGS) entry which is preliminary data.</text>
</comment>
<keyword evidence="5" id="KW-0472">Membrane</keyword>
<dbReference type="Pfam" id="PF02608">
    <property type="entry name" value="Bmp"/>
    <property type="match status" value="1"/>
</dbReference>
<dbReference type="RefSeq" id="WP_377489202.1">
    <property type="nucleotide sequence ID" value="NZ_JBHMDO010000003.1"/>
</dbReference>
<dbReference type="PANTHER" id="PTHR34296:SF2">
    <property type="entry name" value="ABC TRANSPORTER GUANOSINE-BINDING PROTEIN NUPN"/>
    <property type="match status" value="1"/>
</dbReference>
<comment type="subcellular location">
    <subcellularLocation>
        <location evidence="1">Cell membrane</location>
        <topology evidence="1">Lipid-anchor</topology>
    </subcellularLocation>
</comment>
<evidence type="ECO:0000259" key="7">
    <source>
        <dbReference type="Pfam" id="PF02608"/>
    </source>
</evidence>
<feature type="domain" description="ABC transporter substrate-binding protein PnrA-like" evidence="7">
    <location>
        <begin position="42"/>
        <end position="329"/>
    </location>
</feature>
<evidence type="ECO:0000313" key="9">
    <source>
        <dbReference type="Proteomes" id="UP001589747"/>
    </source>
</evidence>
<dbReference type="PROSITE" id="PS51257">
    <property type="entry name" value="PROKAR_LIPOPROTEIN"/>
    <property type="match status" value="1"/>
</dbReference>
<keyword evidence="3" id="KW-1003">Cell membrane</keyword>
<reference evidence="8 9" key="1">
    <citation type="submission" date="2024-09" db="EMBL/GenBank/DDBJ databases">
        <authorList>
            <person name="Sun Q."/>
            <person name="Mori K."/>
        </authorList>
    </citation>
    <scope>NUCLEOTIDE SEQUENCE [LARGE SCALE GENOMIC DNA]</scope>
    <source>
        <strain evidence="8 9">TISTR 2452</strain>
    </source>
</reference>
<evidence type="ECO:0000256" key="1">
    <source>
        <dbReference type="ARBA" id="ARBA00004193"/>
    </source>
</evidence>
<dbReference type="InterPro" id="IPR050957">
    <property type="entry name" value="BMP_lipoprotein"/>
</dbReference>
<dbReference type="PANTHER" id="PTHR34296">
    <property type="entry name" value="TRANSCRIPTIONAL ACTIVATOR PROTEIN MED"/>
    <property type="match status" value="1"/>
</dbReference>
<dbReference type="InterPro" id="IPR003760">
    <property type="entry name" value="PnrA-like"/>
</dbReference>
<evidence type="ECO:0000313" key="8">
    <source>
        <dbReference type="EMBL" id="MFB9324748.1"/>
    </source>
</evidence>
<organism evidence="8 9">
    <name type="scientific">Paenibacillus aurantiacus</name>
    <dbReference type="NCBI Taxonomy" id="1936118"/>
    <lineage>
        <taxon>Bacteria</taxon>
        <taxon>Bacillati</taxon>
        <taxon>Bacillota</taxon>
        <taxon>Bacilli</taxon>
        <taxon>Bacillales</taxon>
        <taxon>Paenibacillaceae</taxon>
        <taxon>Paenibacillus</taxon>
    </lineage>
</organism>